<dbReference type="InterPro" id="IPR057315">
    <property type="entry name" value="Exo_endo_phos_PGAP2IP_C"/>
</dbReference>
<dbReference type="PANTHER" id="PTHR14859:SF15">
    <property type="entry name" value="ENDONUCLEASE_EXONUCLEASE_PHOSPHATASE DOMAIN-CONTAINING PROTEIN"/>
    <property type="match status" value="1"/>
</dbReference>
<dbReference type="SUPFAM" id="SSF56219">
    <property type="entry name" value="DNase I-like"/>
    <property type="match status" value="1"/>
</dbReference>
<feature type="domain" description="PGAP2IP C-terminal nuclease-like" evidence="1">
    <location>
        <begin position="49"/>
        <end position="200"/>
    </location>
</feature>
<dbReference type="EMBL" id="BMHE01000005">
    <property type="protein sequence ID" value="GGI46302.1"/>
    <property type="molecule type" value="Genomic_DNA"/>
</dbReference>
<dbReference type="InterPro" id="IPR051916">
    <property type="entry name" value="GPI-anchor_lipid_remodeler"/>
</dbReference>
<sequence>MGLLRHIRNVSSLALLILLMQLAAISSEQVGLTPKILPAAVQTTTPAGLTIMTFNIHHGEGLDGTVNMKRIAALIAGEQADIIALQEVDRYRLRSGFVDQAKELADLLGMQMVFAPSLTYMVGQYGNVILSRFPIKDHSYELLPGKLETRSLLTATIQVGSESVQVAATHLGLSQADRTAQLARISEILAGSKEPQIVAGDFNMELESFLTKMDIMKLTNIPLRPTMKATLADGKSIDDLFTNWPHIGSAWTIPTNYSDHFPVITRIPLGSWVRV</sequence>
<reference evidence="3" key="1">
    <citation type="journal article" date="2019" name="Int. J. Syst. Evol. Microbiol.">
        <title>The Global Catalogue of Microorganisms (GCM) 10K type strain sequencing project: providing services to taxonomists for standard genome sequencing and annotation.</title>
        <authorList>
            <consortium name="The Broad Institute Genomics Platform"/>
            <consortium name="The Broad Institute Genome Sequencing Center for Infectious Disease"/>
            <person name="Wu L."/>
            <person name="Ma J."/>
        </authorList>
    </citation>
    <scope>NUCLEOTIDE SEQUENCE [LARGE SCALE GENOMIC DNA]</scope>
    <source>
        <strain evidence="3">CGMCC 1.15043</strain>
    </source>
</reference>
<keyword evidence="3" id="KW-1185">Reference proteome</keyword>
<gene>
    <name evidence="2" type="ORF">GCM10008018_16440</name>
</gene>
<comment type="caution">
    <text evidence="2">The sequence shown here is derived from an EMBL/GenBank/DDBJ whole genome shotgun (WGS) entry which is preliminary data.</text>
</comment>
<evidence type="ECO:0000313" key="2">
    <source>
        <dbReference type="EMBL" id="GGI46302.1"/>
    </source>
</evidence>
<accession>A0ABQ2BS48</accession>
<dbReference type="Gene3D" id="3.60.10.10">
    <property type="entry name" value="Endonuclease/exonuclease/phosphatase"/>
    <property type="match status" value="1"/>
</dbReference>
<evidence type="ECO:0000259" key="1">
    <source>
        <dbReference type="Pfam" id="PF23226"/>
    </source>
</evidence>
<name>A0ABQ2BS48_9BACL</name>
<dbReference type="Pfam" id="PF23226">
    <property type="entry name" value="Exo_endo_phos_PGAP2IP"/>
    <property type="match status" value="1"/>
</dbReference>
<dbReference type="PANTHER" id="PTHR14859">
    <property type="entry name" value="CALCOFLUOR WHITE HYPERSENSITIVE PROTEIN PRECURSOR"/>
    <property type="match status" value="1"/>
</dbReference>
<dbReference type="Proteomes" id="UP000615455">
    <property type="component" value="Unassembled WGS sequence"/>
</dbReference>
<proteinExistence type="predicted"/>
<dbReference type="RefSeq" id="WP_189010118.1">
    <property type="nucleotide sequence ID" value="NZ_BMHE01000005.1"/>
</dbReference>
<protein>
    <recommendedName>
        <fullName evidence="1">PGAP2IP C-terminal nuclease-like domain-containing protein</fullName>
    </recommendedName>
</protein>
<evidence type="ECO:0000313" key="3">
    <source>
        <dbReference type="Proteomes" id="UP000615455"/>
    </source>
</evidence>
<organism evidence="2 3">
    <name type="scientific">Paenibacillus marchantiophytorum</name>
    <dbReference type="NCBI Taxonomy" id="1619310"/>
    <lineage>
        <taxon>Bacteria</taxon>
        <taxon>Bacillati</taxon>
        <taxon>Bacillota</taxon>
        <taxon>Bacilli</taxon>
        <taxon>Bacillales</taxon>
        <taxon>Paenibacillaceae</taxon>
        <taxon>Paenibacillus</taxon>
    </lineage>
</organism>
<dbReference type="InterPro" id="IPR036691">
    <property type="entry name" value="Endo/exonu/phosph_ase_sf"/>
</dbReference>